<evidence type="ECO:0000256" key="1">
    <source>
        <dbReference type="SAM" id="Phobius"/>
    </source>
</evidence>
<keyword evidence="3" id="KW-1185">Reference proteome</keyword>
<evidence type="ECO:0000313" key="2">
    <source>
        <dbReference type="EnsemblPlants" id="LPERR09G06980.1"/>
    </source>
</evidence>
<keyword evidence="1" id="KW-1133">Transmembrane helix</keyword>
<dbReference type="Proteomes" id="UP000032180">
    <property type="component" value="Chromosome 9"/>
</dbReference>
<evidence type="ECO:0000313" key="3">
    <source>
        <dbReference type="Proteomes" id="UP000032180"/>
    </source>
</evidence>
<protein>
    <submittedName>
        <fullName evidence="2">Uncharacterized protein</fullName>
    </submittedName>
</protein>
<keyword evidence="1" id="KW-0812">Transmembrane</keyword>
<name>A0A0D9XDN5_9ORYZ</name>
<organism evidence="2 3">
    <name type="scientific">Leersia perrieri</name>
    <dbReference type="NCBI Taxonomy" id="77586"/>
    <lineage>
        <taxon>Eukaryota</taxon>
        <taxon>Viridiplantae</taxon>
        <taxon>Streptophyta</taxon>
        <taxon>Embryophyta</taxon>
        <taxon>Tracheophyta</taxon>
        <taxon>Spermatophyta</taxon>
        <taxon>Magnoliopsida</taxon>
        <taxon>Liliopsida</taxon>
        <taxon>Poales</taxon>
        <taxon>Poaceae</taxon>
        <taxon>BOP clade</taxon>
        <taxon>Oryzoideae</taxon>
        <taxon>Oryzeae</taxon>
        <taxon>Oryzinae</taxon>
        <taxon>Leersia</taxon>
    </lineage>
</organism>
<dbReference type="HOGENOM" id="CLU_2254009_0_0_1"/>
<dbReference type="AlphaFoldDB" id="A0A0D9XDN5"/>
<proteinExistence type="predicted"/>
<reference evidence="2 3" key="1">
    <citation type="submission" date="2012-08" db="EMBL/GenBank/DDBJ databases">
        <title>Oryza genome evolution.</title>
        <authorList>
            <person name="Wing R.A."/>
        </authorList>
    </citation>
    <scope>NUCLEOTIDE SEQUENCE</scope>
</reference>
<sequence length="104" mass="12478">MHNIGWIANYSLVVYLYILPRVMKSTLRSRTYWIDYSFIFLIRAYSFCWVGRKIRLTKCIKIVRRKSSVTNHDIMVPSWNERETYLIQKNRGKGKITSERTCPP</sequence>
<reference evidence="2" key="3">
    <citation type="submission" date="2015-04" db="UniProtKB">
        <authorList>
            <consortium name="EnsemblPlants"/>
        </authorList>
    </citation>
    <scope>IDENTIFICATION</scope>
</reference>
<dbReference type="Gramene" id="LPERR09G06980.1">
    <property type="protein sequence ID" value="LPERR09G06980.1"/>
    <property type="gene ID" value="LPERR09G06980"/>
</dbReference>
<keyword evidence="1" id="KW-0472">Membrane</keyword>
<feature type="transmembrane region" description="Helical" evidence="1">
    <location>
        <begin position="33"/>
        <end position="51"/>
    </location>
</feature>
<reference evidence="3" key="2">
    <citation type="submission" date="2013-12" db="EMBL/GenBank/DDBJ databases">
        <authorList>
            <person name="Yu Y."/>
            <person name="Lee S."/>
            <person name="de Baynast K."/>
            <person name="Wissotski M."/>
            <person name="Liu L."/>
            <person name="Talag J."/>
            <person name="Goicoechea J."/>
            <person name="Angelova A."/>
            <person name="Jetty R."/>
            <person name="Kudrna D."/>
            <person name="Golser W."/>
            <person name="Rivera L."/>
            <person name="Zhang J."/>
            <person name="Wing R."/>
        </authorList>
    </citation>
    <scope>NUCLEOTIDE SEQUENCE</scope>
</reference>
<accession>A0A0D9XDN5</accession>
<dbReference type="EnsemblPlants" id="LPERR09G06980.1">
    <property type="protein sequence ID" value="LPERR09G06980.1"/>
    <property type="gene ID" value="LPERR09G06980"/>
</dbReference>